<organism evidence="1 2">
    <name type="scientific">Glarea lozoyensis (strain ATCC 20868 / MF5171)</name>
    <dbReference type="NCBI Taxonomy" id="1116229"/>
    <lineage>
        <taxon>Eukaryota</taxon>
        <taxon>Fungi</taxon>
        <taxon>Dikarya</taxon>
        <taxon>Ascomycota</taxon>
        <taxon>Pezizomycotina</taxon>
        <taxon>Leotiomycetes</taxon>
        <taxon>Helotiales</taxon>
        <taxon>Helotiaceae</taxon>
        <taxon>Glarea</taxon>
    </lineage>
</organism>
<protein>
    <submittedName>
        <fullName evidence="1">Uncharacterized protein</fullName>
    </submittedName>
</protein>
<dbReference type="EMBL" id="KE145360">
    <property type="protein sequence ID" value="EPE31838.1"/>
    <property type="molecule type" value="Genomic_DNA"/>
</dbReference>
<proteinExistence type="predicted"/>
<dbReference type="Proteomes" id="UP000016922">
    <property type="component" value="Unassembled WGS sequence"/>
</dbReference>
<dbReference type="RefSeq" id="XP_008080893.1">
    <property type="nucleotide sequence ID" value="XM_008082702.1"/>
</dbReference>
<dbReference type="HOGENOM" id="CLU_1489155_0_0_1"/>
<dbReference type="KEGG" id="glz:GLAREA_11920"/>
<gene>
    <name evidence="1" type="ORF">GLAREA_11920</name>
</gene>
<keyword evidence="2" id="KW-1185">Reference proteome</keyword>
<reference evidence="1 2" key="1">
    <citation type="journal article" date="2013" name="BMC Genomics">
        <title>Genomics-driven discovery of the pneumocandin biosynthetic gene cluster in the fungus Glarea lozoyensis.</title>
        <authorList>
            <person name="Chen L."/>
            <person name="Yue Q."/>
            <person name="Zhang X."/>
            <person name="Xiang M."/>
            <person name="Wang C."/>
            <person name="Li S."/>
            <person name="Che Y."/>
            <person name="Ortiz-Lopez F.J."/>
            <person name="Bills G.F."/>
            <person name="Liu X."/>
            <person name="An Z."/>
        </authorList>
    </citation>
    <scope>NUCLEOTIDE SEQUENCE [LARGE SCALE GENOMIC DNA]</scope>
    <source>
        <strain evidence="2">ATCC 20868 / MF5171</strain>
    </source>
</reference>
<sequence length="181" mass="21109">MGDYPYYNPSLDTVRLELADDDKLRDLASIDFEIRSMGIPFHLIDGEVWRAIGADIRHFHSLREIVFVLGRTRANCEMELVYVDENSPEVTQRYPHNPNGRAGVREFVRAFKAELASRHKKWELNQCRRADKSKSTKHWNLPEVKVAFLKALCTSTSPYSYVNRFPERADFPEELPWGDIH</sequence>
<name>S3DZW7_GLAL2</name>
<accession>S3DZW7</accession>
<evidence type="ECO:0000313" key="2">
    <source>
        <dbReference type="Proteomes" id="UP000016922"/>
    </source>
</evidence>
<dbReference type="GeneID" id="19470961"/>
<dbReference type="AlphaFoldDB" id="S3DZW7"/>
<evidence type="ECO:0000313" key="1">
    <source>
        <dbReference type="EMBL" id="EPE31838.1"/>
    </source>
</evidence>